<dbReference type="SUPFAM" id="SSF52266">
    <property type="entry name" value="SGNH hydrolase"/>
    <property type="match status" value="1"/>
</dbReference>
<sequence>MSAVRTAEPHRERGRWVDPVSRPGYRGAPKARDRRDGIPALDGLRAIAVGLVLVGHGGIPGVSGGFIGVDLFFVLSGFLITSLLLEELNASGRISLTGFWARRARRLLPALVLMVLAVAFARQVFPPEAVAGLRDDALAALFWVANWHLVVQETDYFTQGGTPSPLQHTWSLGVEEQYYLLWPLVVLGLTVLLAVVVRRRGRRLPIGAVRAAVFVLATAGVIASAAAAVWMARTGTVGEDTVNRVYFGTDTRAQGLLIGAAAAALLVRDWPALTAGWSVIRTRWGRVLARLLPVLGLVLIGAAAHHLTGSAEEFRAGALTVVALAAILVIAPVALDQDGLVARLLSWRPLVFLGAISYGVYLWHWPIFLAVNGERTGWTGLPLFVVRCILTVGIATLSWWLIEQPIRRWRPVRVPQLRLAVATMATAAVVTIQFVPVGVGPGGPAADGLPPGVSTAALVEPIEAARRVTPVQPGPREHTVSVFGDSVGWTLMRYLPPMPGMTFIDRTTIGCGLARGGPYRQLGETLNQKPECDVWPARWTQRINYDKPDVALLIVGRWEIVDRVFEGRWTHIGDPAYDAYLTGELRRALDIISSTGARVIVTTVPYNRRGEKPDGSLYPEDQPERVDRWNRILRSVVDEYPGVSVLDLNKKLGPNGRYTAKVDGVRVRSDGVHFTPEGVEWLAPWLQEAVAPPNTPAPDKPAPEPATPKPPHKPPHNNRPVAE</sequence>
<keyword evidence="5 9" id="KW-1133">Transmembrane helix</keyword>
<dbReference type="EMBL" id="BCTB01000009">
    <property type="protein sequence ID" value="GAT14708.1"/>
    <property type="molecule type" value="Genomic_DNA"/>
</dbReference>
<dbReference type="Proteomes" id="UP000069654">
    <property type="component" value="Unassembled WGS sequence"/>
</dbReference>
<accession>A0A117IM49</accession>
<dbReference type="RefSeq" id="WP_003925734.1">
    <property type="nucleotide sequence ID" value="NZ_LT906483.1"/>
</dbReference>
<comment type="subcellular location">
    <subcellularLocation>
        <location evidence="1">Cell membrane</location>
        <topology evidence="1">Multi-pass membrane protein</topology>
    </subcellularLocation>
</comment>
<name>A0A117IM49_MYCTH</name>
<feature type="compositionally biased region" description="Basic and acidic residues" evidence="8">
    <location>
        <begin position="7"/>
        <end position="16"/>
    </location>
</feature>
<keyword evidence="3 11" id="KW-0808">Transferase</keyword>
<keyword evidence="6 9" id="KW-0472">Membrane</keyword>
<dbReference type="InterPro" id="IPR050879">
    <property type="entry name" value="Acyltransferase_3"/>
</dbReference>
<dbReference type="AlphaFoldDB" id="A0A117IM49"/>
<keyword evidence="2" id="KW-1003">Cell membrane</keyword>
<feature type="region of interest" description="Disordered" evidence="8">
    <location>
        <begin position="688"/>
        <end position="723"/>
    </location>
</feature>
<dbReference type="GO" id="GO:0005886">
    <property type="term" value="C:plasma membrane"/>
    <property type="evidence" value="ECO:0007669"/>
    <property type="project" value="UniProtKB-SubCell"/>
</dbReference>
<feature type="transmembrane region" description="Helical" evidence="9">
    <location>
        <begin position="65"/>
        <end position="85"/>
    </location>
</feature>
<feature type="transmembrane region" description="Helical" evidence="9">
    <location>
        <begin position="287"/>
        <end position="308"/>
    </location>
</feature>
<feature type="compositionally biased region" description="Pro residues" evidence="8">
    <location>
        <begin position="693"/>
        <end position="709"/>
    </location>
</feature>
<evidence type="ECO:0000256" key="1">
    <source>
        <dbReference type="ARBA" id="ARBA00004651"/>
    </source>
</evidence>
<dbReference type="GO" id="GO:0016747">
    <property type="term" value="F:acyltransferase activity, transferring groups other than amino-acyl groups"/>
    <property type="evidence" value="ECO:0007669"/>
    <property type="project" value="InterPro"/>
</dbReference>
<gene>
    <name evidence="11" type="ORF">RMCT_1678</name>
</gene>
<reference evidence="11 12" key="1">
    <citation type="journal article" date="2016" name="Genome Announc.">
        <title>Draft Genome Sequences of Five Rapidly Growing Mycobacterium Species, M. thermoresistibile, M. fortuitum subsp. acetamidolyticum, M. canariasense, M. brisbanense, and M. novocastrense.</title>
        <authorList>
            <person name="Katahira K."/>
            <person name="Ogura Y."/>
            <person name="Gotoh Y."/>
            <person name="Hayashi T."/>
        </authorList>
    </citation>
    <scope>NUCLEOTIDE SEQUENCE [LARGE SCALE GENOMIC DNA]</scope>
    <source>
        <strain evidence="11 12">JCM6362</strain>
    </source>
</reference>
<dbReference type="PANTHER" id="PTHR23028">
    <property type="entry name" value="ACETYLTRANSFERASE"/>
    <property type="match status" value="1"/>
</dbReference>
<evidence type="ECO:0000256" key="5">
    <source>
        <dbReference type="ARBA" id="ARBA00022989"/>
    </source>
</evidence>
<evidence type="ECO:0000256" key="2">
    <source>
        <dbReference type="ARBA" id="ARBA00022475"/>
    </source>
</evidence>
<evidence type="ECO:0000256" key="7">
    <source>
        <dbReference type="ARBA" id="ARBA00023315"/>
    </source>
</evidence>
<comment type="caution">
    <text evidence="11">The sequence shown here is derived from an EMBL/GenBank/DDBJ whole genome shotgun (WGS) entry which is preliminary data.</text>
</comment>
<dbReference type="InterPro" id="IPR007407">
    <property type="entry name" value="DUF459"/>
</dbReference>
<reference evidence="12" key="2">
    <citation type="submission" date="2016-02" db="EMBL/GenBank/DDBJ databases">
        <title>Draft genome sequence of five rapidly growing Mycobacterium species.</title>
        <authorList>
            <person name="Katahira K."/>
            <person name="Gotou Y."/>
            <person name="Iida K."/>
            <person name="Ogura Y."/>
            <person name="Hayashi T."/>
        </authorList>
    </citation>
    <scope>NUCLEOTIDE SEQUENCE [LARGE SCALE GENOMIC DNA]</scope>
    <source>
        <strain evidence="12">JCM6362</strain>
    </source>
</reference>
<evidence type="ECO:0000256" key="4">
    <source>
        <dbReference type="ARBA" id="ARBA00022692"/>
    </source>
</evidence>
<dbReference type="GO" id="GO:0009103">
    <property type="term" value="P:lipopolysaccharide biosynthetic process"/>
    <property type="evidence" value="ECO:0007669"/>
    <property type="project" value="TreeGrafter"/>
</dbReference>
<dbReference type="Gene3D" id="3.40.50.1110">
    <property type="entry name" value="SGNH hydrolase"/>
    <property type="match status" value="1"/>
</dbReference>
<evidence type="ECO:0000313" key="11">
    <source>
        <dbReference type="EMBL" id="GAT14708.1"/>
    </source>
</evidence>
<feature type="transmembrane region" description="Helical" evidence="9">
    <location>
        <begin position="106"/>
        <end position="125"/>
    </location>
</feature>
<feature type="transmembrane region" description="Helical" evidence="9">
    <location>
        <begin position="209"/>
        <end position="231"/>
    </location>
</feature>
<protein>
    <submittedName>
        <fullName evidence="11">Transmembrane acyltransferase</fullName>
    </submittedName>
</protein>
<feature type="transmembrane region" description="Helical" evidence="9">
    <location>
        <begin position="414"/>
        <end position="435"/>
    </location>
</feature>
<dbReference type="STRING" id="1797.RMCT_1678"/>
<dbReference type="OMA" id="WRFVAQK"/>
<feature type="transmembrane region" description="Helical" evidence="9">
    <location>
        <begin position="40"/>
        <end position="59"/>
    </location>
</feature>
<feature type="transmembrane region" description="Helical" evidence="9">
    <location>
        <begin position="314"/>
        <end position="335"/>
    </location>
</feature>
<feature type="transmembrane region" description="Helical" evidence="9">
    <location>
        <begin position="347"/>
        <end position="364"/>
    </location>
</feature>
<evidence type="ECO:0000256" key="9">
    <source>
        <dbReference type="SAM" id="Phobius"/>
    </source>
</evidence>
<evidence type="ECO:0000313" key="12">
    <source>
        <dbReference type="Proteomes" id="UP000069654"/>
    </source>
</evidence>
<dbReference type="PANTHER" id="PTHR23028:SF53">
    <property type="entry name" value="ACYL_TRANSF_3 DOMAIN-CONTAINING PROTEIN"/>
    <property type="match status" value="1"/>
</dbReference>
<keyword evidence="4 9" id="KW-0812">Transmembrane</keyword>
<evidence type="ECO:0000256" key="6">
    <source>
        <dbReference type="ARBA" id="ARBA00023136"/>
    </source>
</evidence>
<feature type="region of interest" description="Disordered" evidence="8">
    <location>
        <begin position="1"/>
        <end position="33"/>
    </location>
</feature>
<feature type="domain" description="Acyltransferase 3" evidence="10">
    <location>
        <begin position="39"/>
        <end position="399"/>
    </location>
</feature>
<dbReference type="Pfam" id="PF04311">
    <property type="entry name" value="DUF459"/>
    <property type="match status" value="1"/>
</dbReference>
<keyword evidence="7 11" id="KW-0012">Acyltransferase</keyword>
<dbReference type="Pfam" id="PF01757">
    <property type="entry name" value="Acyl_transf_3"/>
    <property type="match status" value="1"/>
</dbReference>
<evidence type="ECO:0000256" key="3">
    <source>
        <dbReference type="ARBA" id="ARBA00022679"/>
    </source>
</evidence>
<feature type="transmembrane region" description="Helical" evidence="9">
    <location>
        <begin position="179"/>
        <end position="197"/>
    </location>
</feature>
<evidence type="ECO:0000259" key="10">
    <source>
        <dbReference type="Pfam" id="PF01757"/>
    </source>
</evidence>
<feature type="transmembrane region" description="Helical" evidence="9">
    <location>
        <begin position="384"/>
        <end position="402"/>
    </location>
</feature>
<evidence type="ECO:0000256" key="8">
    <source>
        <dbReference type="SAM" id="MobiDB-lite"/>
    </source>
</evidence>
<dbReference type="OrthoDB" id="3404679at2"/>
<dbReference type="InterPro" id="IPR036514">
    <property type="entry name" value="SGNH_hydro_sf"/>
</dbReference>
<organism evidence="11 12">
    <name type="scientific">Mycolicibacterium thermoresistibile</name>
    <name type="common">Mycobacterium thermoresistibile</name>
    <dbReference type="NCBI Taxonomy" id="1797"/>
    <lineage>
        <taxon>Bacteria</taxon>
        <taxon>Bacillati</taxon>
        <taxon>Actinomycetota</taxon>
        <taxon>Actinomycetes</taxon>
        <taxon>Mycobacteriales</taxon>
        <taxon>Mycobacteriaceae</taxon>
        <taxon>Mycolicibacterium</taxon>
    </lineage>
</organism>
<dbReference type="InterPro" id="IPR002656">
    <property type="entry name" value="Acyl_transf_3_dom"/>
</dbReference>
<proteinExistence type="predicted"/>